<evidence type="ECO:0000313" key="1">
    <source>
        <dbReference type="EMBL" id="MCW3169262.1"/>
    </source>
</evidence>
<sequence length="313" mass="36778">MMIHFIRQGDTLQKIADEIKLENPFYLKEFHNQCCVKEDFIDDELVSGKKLFLPDFRKIQAYNSKNDAPFKSQIRNPKINFHPENLNVNYKVSIRESSLVDEKKTENSFSYRFSLRWLNREFGNHIFHLSKNNFSIQNQTKIGDMAIACFQSIDPIEIQTNSKGEIISIKLSEETVKKFSEIKAGLLDQFPDQYAKIYIEEFEYAVLNQELFQKKMQEDWIIRTYFAHIRNDFKYGKSQFHLSLDNELLKVDQMVRISTNDDEIILNQEVENANFKGEFTVSKESGLINSLDITYSSVEYGVLYSTDFKVNII</sequence>
<keyword evidence="2" id="KW-1185">Reference proteome</keyword>
<dbReference type="Proteomes" id="UP001163731">
    <property type="component" value="Unassembled WGS sequence"/>
</dbReference>
<proteinExistence type="predicted"/>
<reference evidence="1" key="1">
    <citation type="submission" date="2022-10" db="EMBL/GenBank/DDBJ databases">
        <title>Chryseobacterium babae sp. nov. isolated from the gut of the beetle Oryctes rhinoceros, and Chryseobacterium kimseyorum sp. nov., isolated from a stick insect rearing cage.</title>
        <authorList>
            <person name="Shelomi M."/>
            <person name="Han C.-J."/>
            <person name="Chen W.-M."/>
            <person name="Chen H.-K."/>
            <person name="Liaw S.-J."/>
            <person name="Muhle E."/>
            <person name="Clermont D."/>
        </authorList>
    </citation>
    <scope>NUCLEOTIDE SEQUENCE</scope>
    <source>
        <strain evidence="1">09-1422</strain>
    </source>
</reference>
<accession>A0ABT3HZN6</accession>
<dbReference type="EMBL" id="JAPDHW010000007">
    <property type="protein sequence ID" value="MCW3169262.1"/>
    <property type="molecule type" value="Genomic_DNA"/>
</dbReference>
<name>A0ABT3HZN6_9FLAO</name>
<dbReference type="RefSeq" id="WP_264750435.1">
    <property type="nucleotide sequence ID" value="NZ_JAPDHW010000007.1"/>
</dbReference>
<comment type="caution">
    <text evidence="1">The sequence shown here is derived from an EMBL/GenBank/DDBJ whole genome shotgun (WGS) entry which is preliminary data.</text>
</comment>
<protein>
    <recommendedName>
        <fullName evidence="3">LysM domain-containing protein</fullName>
    </recommendedName>
</protein>
<evidence type="ECO:0008006" key="3">
    <source>
        <dbReference type="Google" id="ProtNLM"/>
    </source>
</evidence>
<gene>
    <name evidence="1" type="ORF">OMO38_12105</name>
</gene>
<organism evidence="1 2">
    <name type="scientific">Chryseobacterium kimseyorum</name>
    <dbReference type="NCBI Taxonomy" id="2984028"/>
    <lineage>
        <taxon>Bacteria</taxon>
        <taxon>Pseudomonadati</taxon>
        <taxon>Bacteroidota</taxon>
        <taxon>Flavobacteriia</taxon>
        <taxon>Flavobacteriales</taxon>
        <taxon>Weeksellaceae</taxon>
        <taxon>Chryseobacterium group</taxon>
        <taxon>Chryseobacterium</taxon>
    </lineage>
</organism>
<evidence type="ECO:0000313" key="2">
    <source>
        <dbReference type="Proteomes" id="UP001163731"/>
    </source>
</evidence>